<dbReference type="Proteomes" id="UP000828390">
    <property type="component" value="Unassembled WGS sequence"/>
</dbReference>
<dbReference type="InterPro" id="IPR001304">
    <property type="entry name" value="C-type_lectin-like"/>
</dbReference>
<protein>
    <recommendedName>
        <fullName evidence="1">C-type lectin domain-containing protein</fullName>
    </recommendedName>
</protein>
<dbReference type="CDD" id="cd00037">
    <property type="entry name" value="CLECT"/>
    <property type="match status" value="1"/>
</dbReference>
<reference evidence="2" key="2">
    <citation type="submission" date="2020-11" db="EMBL/GenBank/DDBJ databases">
        <authorList>
            <person name="McCartney M.A."/>
            <person name="Auch B."/>
            <person name="Kono T."/>
            <person name="Mallez S."/>
            <person name="Becker A."/>
            <person name="Gohl D.M."/>
            <person name="Silverstein K.A.T."/>
            <person name="Koren S."/>
            <person name="Bechman K.B."/>
            <person name="Herman A."/>
            <person name="Abrahante J.E."/>
            <person name="Garbe J."/>
        </authorList>
    </citation>
    <scope>NUCLEOTIDE SEQUENCE</scope>
    <source>
        <strain evidence="2">Duluth1</strain>
        <tissue evidence="2">Whole animal</tissue>
    </source>
</reference>
<dbReference type="SUPFAM" id="SSF56436">
    <property type="entry name" value="C-type lectin-like"/>
    <property type="match status" value="1"/>
</dbReference>
<dbReference type="InterPro" id="IPR016187">
    <property type="entry name" value="CTDL_fold"/>
</dbReference>
<name>A0A9D4DQF9_DREPO</name>
<evidence type="ECO:0000313" key="3">
    <source>
        <dbReference type="Proteomes" id="UP000828390"/>
    </source>
</evidence>
<dbReference type="EMBL" id="JAIWYP010000010">
    <property type="protein sequence ID" value="KAH3753599.1"/>
    <property type="molecule type" value="Genomic_DNA"/>
</dbReference>
<sequence length="79" mass="8857">MLYNNGHVLCSILQSSGDWSWRFSDGTPINMTQGASGFWVTGRPNDGDRPHCLRLWAQQGHLLDDTSCTGLYPTICERN</sequence>
<evidence type="ECO:0000259" key="1">
    <source>
        <dbReference type="Pfam" id="PF00059"/>
    </source>
</evidence>
<feature type="domain" description="C-type lectin" evidence="1">
    <location>
        <begin position="15"/>
        <end position="78"/>
    </location>
</feature>
<reference evidence="2" key="1">
    <citation type="journal article" date="2019" name="bioRxiv">
        <title>The Genome of the Zebra Mussel, Dreissena polymorpha: A Resource for Invasive Species Research.</title>
        <authorList>
            <person name="McCartney M.A."/>
            <person name="Auch B."/>
            <person name="Kono T."/>
            <person name="Mallez S."/>
            <person name="Zhang Y."/>
            <person name="Obille A."/>
            <person name="Becker A."/>
            <person name="Abrahante J.E."/>
            <person name="Garbe J."/>
            <person name="Badalamenti J.P."/>
            <person name="Herman A."/>
            <person name="Mangelson H."/>
            <person name="Liachko I."/>
            <person name="Sullivan S."/>
            <person name="Sone E.D."/>
            <person name="Koren S."/>
            <person name="Silverstein K.A.T."/>
            <person name="Beckman K.B."/>
            <person name="Gohl D.M."/>
        </authorList>
    </citation>
    <scope>NUCLEOTIDE SEQUENCE</scope>
    <source>
        <strain evidence="2">Duluth1</strain>
        <tissue evidence="2">Whole animal</tissue>
    </source>
</reference>
<dbReference type="Gene3D" id="3.10.100.10">
    <property type="entry name" value="Mannose-Binding Protein A, subunit A"/>
    <property type="match status" value="1"/>
</dbReference>
<organism evidence="2 3">
    <name type="scientific">Dreissena polymorpha</name>
    <name type="common">Zebra mussel</name>
    <name type="synonym">Mytilus polymorpha</name>
    <dbReference type="NCBI Taxonomy" id="45954"/>
    <lineage>
        <taxon>Eukaryota</taxon>
        <taxon>Metazoa</taxon>
        <taxon>Spiralia</taxon>
        <taxon>Lophotrochozoa</taxon>
        <taxon>Mollusca</taxon>
        <taxon>Bivalvia</taxon>
        <taxon>Autobranchia</taxon>
        <taxon>Heteroconchia</taxon>
        <taxon>Euheterodonta</taxon>
        <taxon>Imparidentia</taxon>
        <taxon>Neoheterodontei</taxon>
        <taxon>Myida</taxon>
        <taxon>Dreissenoidea</taxon>
        <taxon>Dreissenidae</taxon>
        <taxon>Dreissena</taxon>
    </lineage>
</organism>
<gene>
    <name evidence="2" type="ORF">DPMN_188239</name>
</gene>
<dbReference type="InterPro" id="IPR016186">
    <property type="entry name" value="C-type_lectin-like/link_sf"/>
</dbReference>
<dbReference type="Pfam" id="PF00059">
    <property type="entry name" value="Lectin_C"/>
    <property type="match status" value="1"/>
</dbReference>
<dbReference type="AlphaFoldDB" id="A0A9D4DQF9"/>
<evidence type="ECO:0000313" key="2">
    <source>
        <dbReference type="EMBL" id="KAH3753599.1"/>
    </source>
</evidence>
<keyword evidence="3" id="KW-1185">Reference proteome</keyword>
<comment type="caution">
    <text evidence="2">The sequence shown here is derived from an EMBL/GenBank/DDBJ whole genome shotgun (WGS) entry which is preliminary data.</text>
</comment>
<accession>A0A9D4DQF9</accession>
<proteinExistence type="predicted"/>